<organism evidence="2 3">
    <name type="scientific">Mikania micrantha</name>
    <name type="common">bitter vine</name>
    <dbReference type="NCBI Taxonomy" id="192012"/>
    <lineage>
        <taxon>Eukaryota</taxon>
        <taxon>Viridiplantae</taxon>
        <taxon>Streptophyta</taxon>
        <taxon>Embryophyta</taxon>
        <taxon>Tracheophyta</taxon>
        <taxon>Spermatophyta</taxon>
        <taxon>Magnoliopsida</taxon>
        <taxon>eudicotyledons</taxon>
        <taxon>Gunneridae</taxon>
        <taxon>Pentapetalae</taxon>
        <taxon>asterids</taxon>
        <taxon>campanulids</taxon>
        <taxon>Asterales</taxon>
        <taxon>Asteraceae</taxon>
        <taxon>Asteroideae</taxon>
        <taxon>Heliantheae alliance</taxon>
        <taxon>Eupatorieae</taxon>
        <taxon>Mikania</taxon>
    </lineage>
</organism>
<feature type="compositionally biased region" description="Basic and acidic residues" evidence="1">
    <location>
        <begin position="372"/>
        <end position="382"/>
    </location>
</feature>
<accession>A0A5N6PMM2</accession>
<keyword evidence="3" id="KW-1185">Reference proteome</keyword>
<dbReference type="AlphaFoldDB" id="A0A5N6PMM2"/>
<feature type="region of interest" description="Disordered" evidence="1">
    <location>
        <begin position="25"/>
        <end position="67"/>
    </location>
</feature>
<sequence length="679" mass="76782">MPQESLRSFVYRSFVTCEDPRGVVEGKTLKISKTDPIKMRNQTTEKETQSKSSKEAQNETINSWSKGVSLKNHPKDIVKDLLKGALDLQESLMMLGKLQEASCMTNFKKKVEKQSEEHLSRNGSDRFETFQIYDLGYQKERKLANGSSRDCFTELREVIKEGLSKQNLLLPNKSYQESVLSSTCMEGLAGKRKLQLSPDIASTSSGTSSSMVYSTHEFTSSESFSSRATEEKSKGSNLIAKLMGIEEFPSKPPQKQLDISRKMKPVFDVDLPNAKKPQFLVPKSDREHMSLEEIIKMMQSKGLLRSNKQEMKQTSKKIEDDALPIVLMKPQQVGLSPDNQKLKVYENPIRKLHQEKAKMIDKGVRNRGKLKSKSDSPSDKQKASVPVVKKPQRKQEVEKKIGKIQKAAPPIKKKTGDDAKSTNSISKNSSLKPERSAIPNQVSIQTNSSALSTNKLYNQNKNTKSETLITVHEVLQIDSPDQEETKDFEVTTKEINNVRIKSFCEASKKDPCCVREATGMDQSKNRKNQEESGVSDINEQKARILKTVRIFHDPKPANFKLFQGCINEFLEYEYQRQNPMTPRSILPSRICISEDQMTRDILKKIEYIKNYSKFSNESCTADTVSGLLERDLNLGTIGGPWSTTGWKDGCTVNEVEEIVLDLEKLVLSRLIDDVLIELV</sequence>
<dbReference type="PANTHER" id="PTHR34282:SF2">
    <property type="entry name" value="DUF3741 DOMAIN-CONTAINING PROTEIN"/>
    <property type="match status" value="1"/>
</dbReference>
<evidence type="ECO:0000313" key="3">
    <source>
        <dbReference type="Proteomes" id="UP000326396"/>
    </source>
</evidence>
<feature type="region of interest" description="Disordered" evidence="1">
    <location>
        <begin position="354"/>
        <end position="437"/>
    </location>
</feature>
<protein>
    <recommendedName>
        <fullName evidence="4">DUF4378 domain-containing protein</fullName>
    </recommendedName>
</protein>
<feature type="compositionally biased region" description="Basic and acidic residues" evidence="1">
    <location>
        <begin position="354"/>
        <end position="364"/>
    </location>
</feature>
<feature type="compositionally biased region" description="Polar residues" evidence="1">
    <location>
        <begin position="421"/>
        <end position="431"/>
    </location>
</feature>
<dbReference type="EMBL" id="SZYD01000003">
    <property type="protein sequence ID" value="KAD6795118.1"/>
    <property type="molecule type" value="Genomic_DNA"/>
</dbReference>
<feature type="compositionally biased region" description="Basic and acidic residues" evidence="1">
    <location>
        <begin position="25"/>
        <end position="57"/>
    </location>
</feature>
<comment type="caution">
    <text evidence="2">The sequence shown here is derived from an EMBL/GenBank/DDBJ whole genome shotgun (WGS) entry which is preliminary data.</text>
</comment>
<reference evidence="2 3" key="1">
    <citation type="submission" date="2019-05" db="EMBL/GenBank/DDBJ databases">
        <title>Mikania micrantha, genome provides insights into the molecular mechanism of rapid growth.</title>
        <authorList>
            <person name="Liu B."/>
        </authorList>
    </citation>
    <scope>NUCLEOTIDE SEQUENCE [LARGE SCALE GENOMIC DNA]</scope>
    <source>
        <strain evidence="2">NLD-2019</strain>
        <tissue evidence="2">Leaf</tissue>
    </source>
</reference>
<dbReference type="OrthoDB" id="1079501at2759"/>
<dbReference type="Proteomes" id="UP000326396">
    <property type="component" value="Linkage Group LG11"/>
</dbReference>
<name>A0A5N6PMM2_9ASTR</name>
<proteinExistence type="predicted"/>
<gene>
    <name evidence="2" type="ORF">E3N88_06014</name>
</gene>
<evidence type="ECO:0000313" key="2">
    <source>
        <dbReference type="EMBL" id="KAD6795118.1"/>
    </source>
</evidence>
<evidence type="ECO:0008006" key="4">
    <source>
        <dbReference type="Google" id="ProtNLM"/>
    </source>
</evidence>
<dbReference type="PANTHER" id="PTHR34282">
    <property type="entry name" value="OS01G0228800 PROTEIN-RELATED"/>
    <property type="match status" value="1"/>
</dbReference>
<evidence type="ECO:0000256" key="1">
    <source>
        <dbReference type="SAM" id="MobiDB-lite"/>
    </source>
</evidence>